<reference evidence="1" key="6">
    <citation type="journal article" date="2017" name="Nat. Commun.">
        <title>Evolutionary dynamics and genomic features of the Elizabethkingia anophelis 2015 to 2016 Wisconsin outbreak strain.</title>
        <authorList>
            <person name="Perrin A."/>
            <person name="Larsonneur E."/>
            <person name="Nicholson A.C."/>
            <person name="Edwards D.J."/>
            <person name="Gundlach K.M."/>
            <person name="Whitney A.M."/>
            <person name="Gulvik C.A."/>
            <person name="Bell M.E."/>
            <person name="Rendueles O."/>
            <person name="Cury J."/>
            <person name="Hugon P."/>
            <person name="Clermont D."/>
            <person name="Enouf V."/>
            <person name="Loparev V."/>
            <person name="Juieng P."/>
            <person name="Monson T."/>
            <person name="Warshauer D."/>
            <person name="Elbadawi L.I."/>
            <person name="Walters M.S."/>
            <person name="Crist M.B."/>
            <person name="Noble-Wang J."/>
            <person name="Borlaug G."/>
            <person name="Rocha E.P.C."/>
            <person name="Criscuolo A."/>
            <person name="Touchon M."/>
            <person name="Davis J.P."/>
            <person name="Holt K.E."/>
            <person name="McQuiston J.R."/>
            <person name="Brisse S."/>
        </authorList>
    </citation>
    <scope>NUCLEOTIDE SEQUENCE</scope>
</reference>
<evidence type="ECO:0000313" key="2">
    <source>
        <dbReference type="EMBL" id="DAC75654.1"/>
    </source>
</evidence>
<keyword evidence="1" id="KW-0808">Transferase</keyword>
<keyword evidence="1" id="KW-0548">Nucleotidyltransferase</keyword>
<evidence type="ECO:0000313" key="1">
    <source>
        <dbReference type="EMBL" id="DAC75621.1"/>
    </source>
</evidence>
<dbReference type="GO" id="GO:0016779">
    <property type="term" value="F:nucleotidyltransferase activity"/>
    <property type="evidence" value="ECO:0007669"/>
    <property type="project" value="UniProtKB-KW"/>
</dbReference>
<reference evidence="1" key="4">
    <citation type="journal article" date="2016" name="Sci. Rep.">
        <title>Genomic epidemiology and global diversity of the emerging bacterial pathogen Elizabethkingia anophelis.</title>
        <authorList>
            <person name="Breurec S."/>
            <person name="Criscuolo A."/>
            <person name="Diancourt L."/>
            <person name="Rendueles O."/>
            <person name="Vandenbogaert M."/>
            <person name="Passet V."/>
            <person name="Caro V."/>
            <person name="Rocha E.P."/>
            <person name="Touchon M."/>
            <person name="Brisse S."/>
        </authorList>
    </citation>
    <scope>NUCLEOTIDE SEQUENCE</scope>
</reference>
<reference evidence="1" key="8">
    <citation type="journal article" date="2018" name="J. ISSAAS">
        <title>In Silico Identification of Three Types of Integrative and Conjugative Elements (ICEs) in Elizabethkingia anophelis Strains Isolated from Around the World.</title>
        <authorList>
            <person name="Xu J."/>
            <person name="Pei D."/>
            <person name="Nicholson A."/>
            <person name="Lan Y."/>
            <person name="Xia Q."/>
        </authorList>
    </citation>
    <scope>NUCLEOTIDE SEQUENCE</scope>
</reference>
<organism evidence="1">
    <name type="scientific">Elizabethkingia anophelis</name>
    <dbReference type="NCBI Taxonomy" id="1117645"/>
    <lineage>
        <taxon>Bacteria</taxon>
        <taxon>Pseudomonadati</taxon>
        <taxon>Bacteroidota</taxon>
        <taxon>Flavobacteriia</taxon>
        <taxon>Flavobacteriales</taxon>
        <taxon>Weeksellaceae</taxon>
        <taxon>Elizabethkingia</taxon>
    </lineage>
</organism>
<gene>
    <name evidence="1" type="primary">ICEEaIII(2)_R26_75131_75295</name>
    <name evidence="2" type="synonym">ICEEaIII(4)_As1_2228_2064</name>
</gene>
<proteinExistence type="predicted"/>
<reference evidence="1" key="5">
    <citation type="journal article" date="2017" name="Genome Announc.">
        <title>Complete Circularized Genome Sequences of Four Strains of Elizabethkingia anophelis, Including Two Novel Strains Isolated from Wild-Caught Anopheles sinensis.</title>
        <authorList>
            <person name="Pei D."/>
            <person name="Nicholson A.C."/>
            <person name="Jiang J."/>
            <person name="Chen H."/>
            <person name="Whitney A.M."/>
            <person name="Villarma A."/>
            <person name="Bell M."/>
            <person name="Humrighouse B."/>
            <person name="Rowe L.A."/>
            <person name="Sheth M."/>
            <person name="Batra D."/>
            <person name="Juieng P."/>
            <person name="Loparev V.N."/>
            <person name="McQuiston J.R."/>
            <person name="Lan Y."/>
            <person name="Ma Y."/>
            <person name="Xu J."/>
        </authorList>
    </citation>
    <scope>NUCLEOTIDE SEQUENCE</scope>
</reference>
<reference evidence="1" key="2">
    <citation type="journal article" date="2014" name="PLoS ONE">
        <title>Insights from the genome annotation of Elizabethkingia anophelis from the malaria vector Anopheles gambiae.</title>
        <authorList>
            <person name="Kukutla P."/>
            <person name="Lindberg B.G."/>
            <person name="Pei D."/>
            <person name="Rayl M."/>
            <person name="Yu W."/>
            <person name="Steritz M."/>
            <person name="Faye I."/>
            <person name="Xu J."/>
        </authorList>
    </citation>
    <scope>NUCLEOTIDE SEQUENCE</scope>
</reference>
<reference evidence="1" key="1">
    <citation type="journal article" date="2014" name="Genome Biol. Evol.">
        <title>Comparative genomic analysis of malaria mosquito vector-associated novel pathogen Elizabethkingia anophelis.</title>
        <authorList>
            <person name="Teo J."/>
            <person name="Tan S.Y."/>
            <person name="Liu Y."/>
            <person name="Tay M."/>
            <person name="Ding Y."/>
            <person name="Li Y."/>
            <person name="Kjelleberg S."/>
            <person name="Givskov M."/>
            <person name="Lin R.T."/>
            <person name="Yang L."/>
        </authorList>
    </citation>
    <scope>NUCLEOTIDE SEQUENCE</scope>
</reference>
<name>A0A455ZG97_9FLAO</name>
<dbReference type="AlphaFoldDB" id="A0A455ZG97"/>
<dbReference type="EMBL" id="BK010609">
    <property type="protein sequence ID" value="DAC75654.1"/>
    <property type="molecule type" value="Genomic_DNA"/>
</dbReference>
<sequence>MLFLLNTQELKTSIITNPETRADIEIELMKKRIESDKNMLLADSTFVLENMRIS</sequence>
<reference evidence="1" key="3">
    <citation type="journal article" date="2016" name="Genome Announc.">
        <title>Complete Genome Sequences of Four Strains from the 2015-2016 Elizabethkingia anophelis Outbreak.</title>
        <authorList>
            <person name="Nicholson A.C."/>
            <person name="Whitney A.M."/>
            <person name="Emery B.D."/>
            <person name="Bell M.E."/>
            <person name="Gartin J.T."/>
            <person name="Humrighouse B.W."/>
            <person name="Loparev V.N."/>
            <person name="Batra D."/>
            <person name="Sheth M."/>
            <person name="Rowe L.A."/>
            <person name="Juieng P."/>
            <person name="Knipe K."/>
            <person name="Gulvik C."/>
            <person name="McQuiston J.R."/>
        </authorList>
    </citation>
    <scope>NUCLEOTIDE SEQUENCE</scope>
</reference>
<dbReference type="EC" id="2.7.7.-" evidence="1"/>
<dbReference type="EMBL" id="BK010621">
    <property type="protein sequence ID" value="DAC76274.1"/>
    <property type="molecule type" value="Genomic_DNA"/>
</dbReference>
<accession>A0A455ZG97</accession>
<protein>
    <submittedName>
        <fullName evidence="1">DNA primase</fullName>
        <ecNumber evidence="1">2.7.7.-</ecNumber>
    </submittedName>
</protein>
<reference evidence="1" key="7">
    <citation type="journal article" date="2017" name="Sci. Rep.">
        <title>Genomic features, phylogenetic relationships, and comparative genomics of Elizabethkingia anophelis strain EM361-97 isolated in Taiwan.</title>
        <authorList>
            <person name="Lin J.N."/>
            <person name="Lai C.H."/>
            <person name="Yang C.H."/>
            <person name="Huang Y.H."/>
            <person name="Lin H.H."/>
        </authorList>
    </citation>
    <scope>NUCLEOTIDE SEQUENCE</scope>
</reference>
<dbReference type="EMBL" id="BK010607">
    <property type="protein sequence ID" value="DAC75621.1"/>
    <property type="molecule type" value="Genomic_DNA"/>
</dbReference>